<proteinExistence type="predicted"/>
<accession>A0A368YV62</accession>
<organism evidence="1 2">
    <name type="scientific">Paracoccus lutimaris</name>
    <dbReference type="NCBI Taxonomy" id="1490030"/>
    <lineage>
        <taxon>Bacteria</taxon>
        <taxon>Pseudomonadati</taxon>
        <taxon>Pseudomonadota</taxon>
        <taxon>Alphaproteobacteria</taxon>
        <taxon>Rhodobacterales</taxon>
        <taxon>Paracoccaceae</taxon>
        <taxon>Paracoccus</taxon>
    </lineage>
</organism>
<dbReference type="EMBL" id="QPJL01000008">
    <property type="protein sequence ID" value="RCW84091.1"/>
    <property type="molecule type" value="Genomic_DNA"/>
</dbReference>
<comment type="caution">
    <text evidence="1">The sequence shown here is derived from an EMBL/GenBank/DDBJ whole genome shotgun (WGS) entry which is preliminary data.</text>
</comment>
<dbReference type="Proteomes" id="UP000253345">
    <property type="component" value="Unassembled WGS sequence"/>
</dbReference>
<sequence>MSTDHAAPKSAPATVSGGATKLEYAVAPLQVVAGSEQTLTLTATNPASGSRITFVPGPQGDEIVLNIPAPPAKTGAAALTDKVTYTAKSQSDGFIAGVQPGEVNSIAILPLGQTILAPGQTIEITLSPVQISAVPGPVSLGITEYIGSDEASTTLDLTKNQMGLQITAWLSKQIAGKDEVVTLYWESAGGTVVDIAGLDGGDGTRSFPVQGATPPYPGQLSFAPGGAGSMVLTLTVRTGDGQKTASTSVTLTARAPYLPRFAATPASGATLRVDDKVTLDWSVLYARAVVLTTPSGAGPQLVPAQPLRQMQRVPGDDAQHGAAAISDIPGRVEYILTATGYPPQSQARISFSLAPVTFLYFKYLQRDATGKLLLLSFGIDPMSWGGQRLILGDINSFTLYQPGGASETYYIGASDMTHPQILYFNTTAAPAGGTVTVAWQTANLTKLVLDPGGTEIPAAEIANGSRQVQVPADNQVKLTGTAANGQTVPSTLFVQAATS</sequence>
<dbReference type="RefSeq" id="WP_114349079.1">
    <property type="nucleotide sequence ID" value="NZ_QPJL01000008.1"/>
</dbReference>
<protein>
    <submittedName>
        <fullName evidence="1">Uncharacterized protein</fullName>
    </submittedName>
</protein>
<name>A0A368YV62_9RHOB</name>
<evidence type="ECO:0000313" key="2">
    <source>
        <dbReference type="Proteomes" id="UP000253345"/>
    </source>
</evidence>
<reference evidence="1 2" key="1">
    <citation type="submission" date="2018-07" db="EMBL/GenBank/DDBJ databases">
        <title>Genomic Encyclopedia of Type Strains, Phase III (KMG-III): the genomes of soil and plant-associated and newly described type strains.</title>
        <authorList>
            <person name="Whitman W."/>
        </authorList>
    </citation>
    <scope>NUCLEOTIDE SEQUENCE [LARGE SCALE GENOMIC DNA]</scope>
    <source>
        <strain evidence="1 2">CECT 8525</strain>
    </source>
</reference>
<dbReference type="OrthoDB" id="6188304at2"/>
<evidence type="ECO:0000313" key="1">
    <source>
        <dbReference type="EMBL" id="RCW84091.1"/>
    </source>
</evidence>
<keyword evidence="2" id="KW-1185">Reference proteome</keyword>
<gene>
    <name evidence="1" type="ORF">DFP89_10835</name>
</gene>
<dbReference type="AlphaFoldDB" id="A0A368YV62"/>